<evidence type="ECO:0000313" key="4">
    <source>
        <dbReference type="RefSeq" id="XP_034268869.1"/>
    </source>
</evidence>
<name>A0A6P9BFP2_PANGU</name>
<evidence type="ECO:0000256" key="1">
    <source>
        <dbReference type="PROSITE-ProRule" id="PRU00023"/>
    </source>
</evidence>
<reference evidence="4" key="1">
    <citation type="submission" date="2025-08" db="UniProtKB">
        <authorList>
            <consortium name="RefSeq"/>
        </authorList>
    </citation>
    <scope>IDENTIFICATION</scope>
    <source>
        <tissue evidence="4">Blood</tissue>
    </source>
</reference>
<evidence type="ECO:0000313" key="3">
    <source>
        <dbReference type="Proteomes" id="UP001652622"/>
    </source>
</evidence>
<protein>
    <submittedName>
        <fullName evidence="4">Ankyrin repeat domain-containing protein 40-like</fullName>
    </submittedName>
</protein>
<dbReference type="AlphaFoldDB" id="A0A6P9BFP2"/>
<evidence type="ECO:0000256" key="2">
    <source>
        <dbReference type="SAM" id="MobiDB-lite"/>
    </source>
</evidence>
<proteinExistence type="predicted"/>
<feature type="repeat" description="ANK" evidence="1">
    <location>
        <begin position="38"/>
        <end position="70"/>
    </location>
</feature>
<dbReference type="KEGG" id="pgut:117663071"/>
<dbReference type="PANTHER" id="PTHR24192">
    <property type="entry name" value="ANKYRIN REPEAT DOMAIN 40"/>
    <property type="match status" value="1"/>
</dbReference>
<gene>
    <name evidence="4" type="primary">LOC117663071</name>
</gene>
<dbReference type="InterPro" id="IPR036770">
    <property type="entry name" value="Ankyrin_rpt-contain_sf"/>
</dbReference>
<organism evidence="3 4">
    <name type="scientific">Pantherophis guttatus</name>
    <name type="common">Corn snake</name>
    <name type="synonym">Elaphe guttata</name>
    <dbReference type="NCBI Taxonomy" id="94885"/>
    <lineage>
        <taxon>Eukaryota</taxon>
        <taxon>Metazoa</taxon>
        <taxon>Chordata</taxon>
        <taxon>Craniata</taxon>
        <taxon>Vertebrata</taxon>
        <taxon>Euteleostomi</taxon>
        <taxon>Lepidosauria</taxon>
        <taxon>Squamata</taxon>
        <taxon>Bifurcata</taxon>
        <taxon>Unidentata</taxon>
        <taxon>Episquamata</taxon>
        <taxon>Toxicofera</taxon>
        <taxon>Serpentes</taxon>
        <taxon>Colubroidea</taxon>
        <taxon>Colubridae</taxon>
        <taxon>Colubrinae</taxon>
        <taxon>Pantherophis</taxon>
    </lineage>
</organism>
<sequence>MSSYLEERLREAAALGNLEEVRMLVRNGVALNAQNEVNGWTCLHWACKRNQTHIVKYLLDHGADKGIFTKNRDLAAHLTSKKEIRKLLGAPEMEGGDNQEVNNLKLLSMANYQTNELFPGTYNQKGDDATPMAAPPKENNAAIPHLSAGDTSLCLSTVQAENNSMAISLHKETELPGKHFWVEELISSVVAEASEDIKSRVQSSCPSFSSSTHQNRDHLTSCPSTQHMPNQKNGATVEAESALQPLFFNGTFPCNMHDTELVLKVRVQNPKEYDFIEIELDRKQLTYQDLLNVCCCELGINSEQVEKIRKLPNTLLRKDEDVARLQNFQELELVLARSITSSLRNAAVTTLIEKTCYNIKAANLIY</sequence>
<dbReference type="SMART" id="SM00248">
    <property type="entry name" value="ANK"/>
    <property type="match status" value="2"/>
</dbReference>
<dbReference type="PROSITE" id="PS50088">
    <property type="entry name" value="ANK_REPEAT"/>
    <property type="match status" value="1"/>
</dbReference>
<feature type="compositionally biased region" description="Polar residues" evidence="2">
    <location>
        <begin position="221"/>
        <end position="231"/>
    </location>
</feature>
<dbReference type="PANTHER" id="PTHR24192:SF3">
    <property type="entry name" value="ANKYRIN REPEAT DOMAIN 40"/>
    <property type="match status" value="1"/>
</dbReference>
<dbReference type="Pfam" id="PF12796">
    <property type="entry name" value="Ank_2"/>
    <property type="match status" value="1"/>
</dbReference>
<keyword evidence="1" id="KW-0040">ANK repeat</keyword>
<dbReference type="SUPFAM" id="SSF48403">
    <property type="entry name" value="Ankyrin repeat"/>
    <property type="match status" value="1"/>
</dbReference>
<accession>A0A6P9BFP2</accession>
<dbReference type="InParanoid" id="A0A6P9BFP2"/>
<dbReference type="InterPro" id="IPR039195">
    <property type="entry name" value="ANKRD40"/>
</dbReference>
<dbReference type="InterPro" id="IPR002110">
    <property type="entry name" value="Ankyrin_rpt"/>
</dbReference>
<feature type="region of interest" description="Disordered" evidence="2">
    <location>
        <begin position="205"/>
        <end position="231"/>
    </location>
</feature>
<dbReference type="Gene3D" id="1.25.40.20">
    <property type="entry name" value="Ankyrin repeat-containing domain"/>
    <property type="match status" value="1"/>
</dbReference>
<dbReference type="RefSeq" id="XP_034268869.1">
    <property type="nucleotide sequence ID" value="XM_034412978.1"/>
</dbReference>
<dbReference type="GeneID" id="117663071"/>
<dbReference type="OMA" id="ENICTPI"/>
<dbReference type="Proteomes" id="UP001652622">
    <property type="component" value="Unplaced"/>
</dbReference>
<dbReference type="PROSITE" id="PS50297">
    <property type="entry name" value="ANK_REP_REGION"/>
    <property type="match status" value="1"/>
</dbReference>
<keyword evidence="3" id="KW-1185">Reference proteome</keyword>